<dbReference type="HOGENOM" id="CLU_009828_0_0_1"/>
<name>A0A0D0A186_9AGAM</name>
<sequence>MSTISSPPLFSNKSSPPQSSPPIQSTKASPSAVNEALPLGKRYIGPTILDDDEPLDENLLKCKMAAEYEEFKHSLRIQMIYDFHTEAAEIEIRLVEMLLTDEGTKESRAKAVQEHEMRMMALREQKEEERKRRCAEERERRRQDYLAQAALRSTQGRDVDPSSGRKGAPSKASDKSVPPKGLTVSQKENAPVQPLTASASGSGPKPEPPSILKKSPSAMTEAEASSNEAIFAEAAALLMQERLTADALVSPQPPQSRKRTNSTRLPNHHIPQITVNLVDPPPPTAPSAPAVLTAATKGKKAAKKRQVATPKPAAVSEESGKPDVDAEPPPSLSSWGVSILRGVRGNPPTLATEESDPDAGSNIISTFASSLTAPWDTTKKPNSGKKSKTVTFTDDVGGEDEAAFIAPLKGTRSSVNGKQAKKTVPALEEQTPRGPTKVTPQPPNVKKPSKASVTSTANKRAKAAAVSEELEGAEEEETLLSAPPPLSRQTSTTAAWGPVATGQTQVTTSQTGFQPPRGMEASRSKPARAETIPEPNVAWGMPRGGDSVNMPGALEDGGVSVESDEDDDWLDKENAEYWNKFIGLDAEKQAAETSSDPAKHVRWMPTVDHDSDEDDLGDDGDSLGGEMWMQYAIGGGEIPVLDAAIEPEVVLAQRRPELNVWEQGKTKKGGGPSTDAGKSSSTSEKTTLQGAPWPKIENWLSSTSRVGQSSGSAKFL</sequence>
<dbReference type="OrthoDB" id="3038408at2759"/>
<feature type="region of interest" description="Disordered" evidence="1">
    <location>
        <begin position="1"/>
        <end position="33"/>
    </location>
</feature>
<reference evidence="3" key="2">
    <citation type="submission" date="2015-01" db="EMBL/GenBank/DDBJ databases">
        <title>Evolutionary Origins and Diversification of the Mycorrhizal Mutualists.</title>
        <authorList>
            <consortium name="DOE Joint Genome Institute"/>
            <consortium name="Mycorrhizal Genomics Consortium"/>
            <person name="Kohler A."/>
            <person name="Kuo A."/>
            <person name="Nagy L.G."/>
            <person name="Floudas D."/>
            <person name="Copeland A."/>
            <person name="Barry K.W."/>
            <person name="Cichocki N."/>
            <person name="Veneault-Fourrey C."/>
            <person name="LaButti K."/>
            <person name="Lindquist E.A."/>
            <person name="Lipzen A."/>
            <person name="Lundell T."/>
            <person name="Morin E."/>
            <person name="Murat C."/>
            <person name="Riley R."/>
            <person name="Ohm R."/>
            <person name="Sun H."/>
            <person name="Tunlid A."/>
            <person name="Henrissat B."/>
            <person name="Grigoriev I.V."/>
            <person name="Hibbett D.S."/>
            <person name="Martin F."/>
        </authorList>
    </citation>
    <scope>NUCLEOTIDE SEQUENCE [LARGE SCALE GENOMIC DNA]</scope>
    <source>
        <strain evidence="3">441</strain>
    </source>
</reference>
<feature type="compositionally biased region" description="Acidic residues" evidence="1">
    <location>
        <begin position="468"/>
        <end position="478"/>
    </location>
</feature>
<feature type="compositionally biased region" description="Low complexity" evidence="1">
    <location>
        <begin position="501"/>
        <end position="514"/>
    </location>
</feature>
<accession>A0A0D0A186</accession>
<feature type="compositionally biased region" description="Low complexity" evidence="1">
    <location>
        <begin position="701"/>
        <end position="716"/>
    </location>
</feature>
<feature type="compositionally biased region" description="Basic residues" evidence="1">
    <location>
        <begin position="297"/>
        <end position="306"/>
    </location>
</feature>
<proteinExistence type="predicted"/>
<evidence type="ECO:0000313" key="3">
    <source>
        <dbReference type="Proteomes" id="UP000054018"/>
    </source>
</evidence>
<keyword evidence="3" id="KW-1185">Reference proteome</keyword>
<feature type="compositionally biased region" description="Polar residues" evidence="1">
    <location>
        <begin position="1"/>
        <end position="13"/>
    </location>
</feature>
<evidence type="ECO:0000256" key="1">
    <source>
        <dbReference type="SAM" id="MobiDB-lite"/>
    </source>
</evidence>
<dbReference type="STRING" id="765257.A0A0D0A186"/>
<feature type="region of interest" description="Disordered" evidence="1">
    <location>
        <begin position="245"/>
        <end position="393"/>
    </location>
</feature>
<evidence type="ECO:0000313" key="2">
    <source>
        <dbReference type="EMBL" id="KIK28207.1"/>
    </source>
</evidence>
<dbReference type="Proteomes" id="UP000054018">
    <property type="component" value="Unassembled WGS sequence"/>
</dbReference>
<feature type="region of interest" description="Disordered" evidence="1">
    <location>
        <begin position="654"/>
        <end position="716"/>
    </location>
</feature>
<feature type="compositionally biased region" description="Polar residues" evidence="1">
    <location>
        <begin position="362"/>
        <end position="372"/>
    </location>
</feature>
<feature type="region of interest" description="Disordered" evidence="1">
    <location>
        <begin position="122"/>
        <end position="141"/>
    </location>
</feature>
<gene>
    <name evidence="2" type="ORF">PISMIDRAFT_607249</name>
</gene>
<reference evidence="2 3" key="1">
    <citation type="submission" date="2014-04" db="EMBL/GenBank/DDBJ databases">
        <authorList>
            <consortium name="DOE Joint Genome Institute"/>
            <person name="Kuo A."/>
            <person name="Kohler A."/>
            <person name="Costa M.D."/>
            <person name="Nagy L.G."/>
            <person name="Floudas D."/>
            <person name="Copeland A."/>
            <person name="Barry K.W."/>
            <person name="Cichocki N."/>
            <person name="Veneault-Fourrey C."/>
            <person name="LaButti K."/>
            <person name="Lindquist E.A."/>
            <person name="Lipzen A."/>
            <person name="Lundell T."/>
            <person name="Morin E."/>
            <person name="Murat C."/>
            <person name="Sun H."/>
            <person name="Tunlid A."/>
            <person name="Henrissat B."/>
            <person name="Grigoriev I.V."/>
            <person name="Hibbett D.S."/>
            <person name="Martin F."/>
            <person name="Nordberg H.P."/>
            <person name="Cantor M.N."/>
            <person name="Hua S.X."/>
        </authorList>
    </citation>
    <scope>NUCLEOTIDE SEQUENCE [LARGE SCALE GENOMIC DNA]</scope>
    <source>
        <strain evidence="2 3">441</strain>
    </source>
</reference>
<dbReference type="EMBL" id="KN833693">
    <property type="protein sequence ID" value="KIK28207.1"/>
    <property type="molecule type" value="Genomic_DNA"/>
</dbReference>
<feature type="region of interest" description="Disordered" evidence="1">
    <location>
        <begin position="410"/>
        <end position="570"/>
    </location>
</feature>
<feature type="compositionally biased region" description="Acidic residues" evidence="1">
    <location>
        <begin position="610"/>
        <end position="621"/>
    </location>
</feature>
<feature type="region of interest" description="Disordered" evidence="1">
    <location>
        <begin position="588"/>
        <end position="624"/>
    </location>
</feature>
<feature type="region of interest" description="Disordered" evidence="1">
    <location>
        <begin position="146"/>
        <end position="225"/>
    </location>
</feature>
<feature type="compositionally biased region" description="Polar residues" evidence="1">
    <location>
        <begin position="676"/>
        <end position="689"/>
    </location>
</feature>
<feature type="compositionally biased region" description="Low complexity" evidence="1">
    <location>
        <begin position="287"/>
        <end position="296"/>
    </location>
</feature>
<feature type="compositionally biased region" description="Low complexity" evidence="1">
    <location>
        <begin position="14"/>
        <end position="25"/>
    </location>
</feature>
<dbReference type="AlphaFoldDB" id="A0A0D0A186"/>
<protein>
    <submittedName>
        <fullName evidence="2">Uncharacterized protein</fullName>
    </submittedName>
</protein>
<organism evidence="2 3">
    <name type="scientific">Pisolithus microcarpus 441</name>
    <dbReference type="NCBI Taxonomy" id="765257"/>
    <lineage>
        <taxon>Eukaryota</taxon>
        <taxon>Fungi</taxon>
        <taxon>Dikarya</taxon>
        <taxon>Basidiomycota</taxon>
        <taxon>Agaricomycotina</taxon>
        <taxon>Agaricomycetes</taxon>
        <taxon>Agaricomycetidae</taxon>
        <taxon>Boletales</taxon>
        <taxon>Sclerodermatineae</taxon>
        <taxon>Pisolithaceae</taxon>
        <taxon>Pisolithus</taxon>
    </lineage>
</organism>